<protein>
    <submittedName>
        <fullName evidence="2">Uncharacterized protein</fullName>
    </submittedName>
</protein>
<gene>
    <name evidence="2" type="ORF">SKAU_G00162650</name>
</gene>
<feature type="compositionally biased region" description="Polar residues" evidence="1">
    <location>
        <begin position="54"/>
        <end position="63"/>
    </location>
</feature>
<keyword evidence="3" id="KW-1185">Reference proteome</keyword>
<comment type="caution">
    <text evidence="2">The sequence shown here is derived from an EMBL/GenBank/DDBJ whole genome shotgun (WGS) entry which is preliminary data.</text>
</comment>
<sequence>MASCLAPWFVVQDGCQVGMKRSSIVSMASRRGSLSVSQNTVTAPTPAIWLRVSSGSAAGQPQVRSRGKHSSGVATLREGKKENEEP</sequence>
<accession>A0A9Q1FIU0</accession>
<name>A0A9Q1FIU0_SYNKA</name>
<dbReference type="Proteomes" id="UP001152622">
    <property type="component" value="Chromosome 5"/>
</dbReference>
<dbReference type="AlphaFoldDB" id="A0A9Q1FIU0"/>
<proteinExistence type="predicted"/>
<evidence type="ECO:0000313" key="2">
    <source>
        <dbReference type="EMBL" id="KAJ8359740.1"/>
    </source>
</evidence>
<evidence type="ECO:0000256" key="1">
    <source>
        <dbReference type="SAM" id="MobiDB-lite"/>
    </source>
</evidence>
<reference evidence="2" key="1">
    <citation type="journal article" date="2023" name="Science">
        <title>Genome structures resolve the early diversification of teleost fishes.</title>
        <authorList>
            <person name="Parey E."/>
            <person name="Louis A."/>
            <person name="Montfort J."/>
            <person name="Bouchez O."/>
            <person name="Roques C."/>
            <person name="Iampietro C."/>
            <person name="Lluch J."/>
            <person name="Castinel A."/>
            <person name="Donnadieu C."/>
            <person name="Desvignes T."/>
            <person name="Floi Bucao C."/>
            <person name="Jouanno E."/>
            <person name="Wen M."/>
            <person name="Mejri S."/>
            <person name="Dirks R."/>
            <person name="Jansen H."/>
            <person name="Henkel C."/>
            <person name="Chen W.J."/>
            <person name="Zahm M."/>
            <person name="Cabau C."/>
            <person name="Klopp C."/>
            <person name="Thompson A.W."/>
            <person name="Robinson-Rechavi M."/>
            <person name="Braasch I."/>
            <person name="Lecointre G."/>
            <person name="Bobe J."/>
            <person name="Postlethwait J.H."/>
            <person name="Berthelot C."/>
            <person name="Roest Crollius H."/>
            <person name="Guiguen Y."/>
        </authorList>
    </citation>
    <scope>NUCLEOTIDE SEQUENCE</scope>
    <source>
        <strain evidence="2">WJC10195</strain>
    </source>
</reference>
<organism evidence="2 3">
    <name type="scientific">Synaphobranchus kaupii</name>
    <name type="common">Kaup's arrowtooth eel</name>
    <dbReference type="NCBI Taxonomy" id="118154"/>
    <lineage>
        <taxon>Eukaryota</taxon>
        <taxon>Metazoa</taxon>
        <taxon>Chordata</taxon>
        <taxon>Craniata</taxon>
        <taxon>Vertebrata</taxon>
        <taxon>Euteleostomi</taxon>
        <taxon>Actinopterygii</taxon>
        <taxon>Neopterygii</taxon>
        <taxon>Teleostei</taxon>
        <taxon>Anguilliformes</taxon>
        <taxon>Synaphobranchidae</taxon>
        <taxon>Synaphobranchus</taxon>
    </lineage>
</organism>
<evidence type="ECO:0000313" key="3">
    <source>
        <dbReference type="Proteomes" id="UP001152622"/>
    </source>
</evidence>
<feature type="compositionally biased region" description="Basic and acidic residues" evidence="1">
    <location>
        <begin position="77"/>
        <end position="86"/>
    </location>
</feature>
<dbReference type="EMBL" id="JAINUF010000005">
    <property type="protein sequence ID" value="KAJ8359740.1"/>
    <property type="molecule type" value="Genomic_DNA"/>
</dbReference>
<feature type="region of interest" description="Disordered" evidence="1">
    <location>
        <begin position="54"/>
        <end position="86"/>
    </location>
</feature>